<reference evidence="1 2" key="1">
    <citation type="submission" date="2019-01" db="EMBL/GenBank/DDBJ databases">
        <authorList>
            <person name="Brito A."/>
        </authorList>
    </citation>
    <scope>NUCLEOTIDE SEQUENCE [LARGE SCALE GENOMIC DNA]</scope>
    <source>
        <strain evidence="1">1</strain>
    </source>
</reference>
<evidence type="ECO:0000313" key="1">
    <source>
        <dbReference type="EMBL" id="VEP12048.1"/>
    </source>
</evidence>
<dbReference type="AlphaFoldDB" id="A0A563VKV2"/>
<gene>
    <name evidence="1" type="ORF">H1P_1300008</name>
</gene>
<accession>A0A563VKV2</accession>
<organism evidence="1 2">
    <name type="scientific">Hyella patelloides LEGE 07179</name>
    <dbReference type="NCBI Taxonomy" id="945734"/>
    <lineage>
        <taxon>Bacteria</taxon>
        <taxon>Bacillati</taxon>
        <taxon>Cyanobacteriota</taxon>
        <taxon>Cyanophyceae</taxon>
        <taxon>Pleurocapsales</taxon>
        <taxon>Hyellaceae</taxon>
        <taxon>Hyella</taxon>
    </lineage>
</organism>
<protein>
    <submittedName>
        <fullName evidence="1">Uncharacterized protein</fullName>
    </submittedName>
</protein>
<name>A0A563VKV2_9CYAN</name>
<dbReference type="OrthoDB" id="196248at2"/>
<sequence length="109" mass="12592">MGLIKKGSRQITIDGVIYRWRYPPKPNQNHEDAYPGIIVTVQQLGYENSSILALNFDRHHMSGAYSYQELRKPVLPSEVAICIREAIKAGWQSNISSKQFILNVREDWF</sequence>
<evidence type="ECO:0000313" key="2">
    <source>
        <dbReference type="Proteomes" id="UP000320055"/>
    </source>
</evidence>
<dbReference type="RefSeq" id="WP_144869869.1">
    <property type="nucleotide sequence ID" value="NZ_LR213883.1"/>
</dbReference>
<dbReference type="Proteomes" id="UP000320055">
    <property type="component" value="Unassembled WGS sequence"/>
</dbReference>
<keyword evidence="2" id="KW-1185">Reference proteome</keyword>
<dbReference type="EMBL" id="CAACVJ010000036">
    <property type="protein sequence ID" value="VEP12048.1"/>
    <property type="molecule type" value="Genomic_DNA"/>
</dbReference>
<proteinExistence type="predicted"/>